<evidence type="ECO:0000259" key="1">
    <source>
        <dbReference type="Pfam" id="PF02514"/>
    </source>
</evidence>
<accession>A0A239A453</accession>
<dbReference type="EMBL" id="FZOC01000003">
    <property type="protein sequence ID" value="SNR90269.1"/>
    <property type="molecule type" value="Genomic_DNA"/>
</dbReference>
<dbReference type="PANTHER" id="PTHR44119">
    <property type="entry name" value="MAGNESIUM-CHELATASE SUBUNIT CHLH, CHLOROPLASTIC"/>
    <property type="match status" value="1"/>
</dbReference>
<proteinExistence type="predicted"/>
<evidence type="ECO:0000313" key="2">
    <source>
        <dbReference type="EMBL" id="SNR90269.1"/>
    </source>
</evidence>
<gene>
    <name evidence="2" type="ORF">SAMN04488503_1812</name>
</gene>
<dbReference type="Proteomes" id="UP000198324">
    <property type="component" value="Unassembled WGS sequence"/>
</dbReference>
<dbReference type="OrthoDB" id="9757976at2"/>
<evidence type="ECO:0000313" key="3">
    <source>
        <dbReference type="Proteomes" id="UP000198324"/>
    </source>
</evidence>
<dbReference type="InterPro" id="IPR003672">
    <property type="entry name" value="CobN/Mg_chltase"/>
</dbReference>
<reference evidence="2 3" key="1">
    <citation type="submission" date="2017-06" db="EMBL/GenBank/DDBJ databases">
        <authorList>
            <person name="Kim H.J."/>
            <person name="Triplett B.A."/>
        </authorList>
    </citation>
    <scope>NUCLEOTIDE SEQUENCE [LARGE SCALE GENOMIC DNA]</scope>
    <source>
        <strain evidence="2 3">DSM 13116</strain>
    </source>
</reference>
<dbReference type="PANTHER" id="PTHR44119:SF7">
    <property type="entry name" value="MAGNESIUM CHELATASE SUBUNIT"/>
    <property type="match status" value="1"/>
</dbReference>
<protein>
    <submittedName>
        <fullName evidence="2">Cobaltochelatase CobN subunit</fullName>
    </submittedName>
</protein>
<organism evidence="2 3">
    <name type="scientific">Humidesulfovibrio mexicanus</name>
    <dbReference type="NCBI Taxonomy" id="147047"/>
    <lineage>
        <taxon>Bacteria</taxon>
        <taxon>Pseudomonadati</taxon>
        <taxon>Thermodesulfobacteriota</taxon>
        <taxon>Desulfovibrionia</taxon>
        <taxon>Desulfovibrionales</taxon>
        <taxon>Desulfovibrionaceae</taxon>
        <taxon>Humidesulfovibrio</taxon>
    </lineage>
</organism>
<dbReference type="CDD" id="cd10150">
    <property type="entry name" value="CobN_like"/>
    <property type="match status" value="1"/>
</dbReference>
<sequence length="1313" mass="144940">MKITAIVWNSHAEILCRAAETLPWLTLRLYPAKSLEDSPERQAQAMADLRGSDAAFLYRATEPFWDDLEADLKDAGKSVPTVCLSYDPSLWGLSTARPELVQDAHRYVTFGGIQNVAAMLKALAREFGGPEFTELDVPPPAPVPWEGLWHPCMPTSGGARRHFASLPEYLAWYTDHCAGRPMADGPWVGLVLGRHYWVGETLEVEQLLISDLEEQGLRVVPIFTNTIKDDGLGNKGALGWLREVFLAPDAPRPSAVIKLVSFFLGHARSAAGNQEDAAASGVAALKELGVPVFQPVFSSSKSVEEWQNDPQGLGSEVAWSVAMPEFEGVIEPVYLGGGSKYESAATGAALERRVPVAERSLRLARRVAAYIRLAQKPVGERKVAFILHNDPCASVEATVGGAAKLDSLESVARILAAMKGHGYSVDPPATGAALIETIMGRKAISEFRWTTVDEIVQKGGALAQLPEETYLRWWAGYPQAVRQRIAAAWGDPPGREVNGVPPAMIHDGKIVITGVAYGNAAVCVQPKRGCAGSRCDGQVCKILHDPDIPPPHQYIATYRWLQDEADGFGADVLIHVGTHGNLEFLPGKGVGLSGSCLPDLCLHEVPHLYIYNADNPPEGTIAKRRSYAALVDHMTTALTHTELYEDLEELGRLLGEWEQARDADKTRAHMLEHLVRDVAEKANLLSGIKGGADMDFPRLATALHESLDLVRGTQHDDGMHIFGGAPEGERLNAFLWSILRYDADDPRSLRRSLCRMTGLDLDRLLEEPGAVDARLRASHSELLADIEAMGREACGLAFACADADAFAQGVRELVGVRLAKDAMTEELVRDLADSWRRLLDVKRRVDDSKEIDALLTGMAGGYIEPGPSGIITRGREDILPTGRNFYSLDPRRLPTRAAHMVGMRLADAIIAKHMQEEGRTPENVAMFWMCNDMMWADGEGMAQIFHLIGVRPVWKKGGHVKGFEVIPLAELGRPRVDVTIRVSGLLRDSFPEQMELVDEAIHAVACLDEADEDNFVRKHARATLEKSGETGGEAWRKSTLRLFSSKPGTYQAGVNLAVYASAWQTEADLADIFVYWNSYAYGRGVYGEQRPRQLEAALSTVDVSYNKVVSDEHDLFNCCGYYGTHGGLTAAARQLKGGEVKGYYGDTREPGRVQVRDLADEIRRVVRTRLLNPAWIEGMKRHGYKGAGDMAKRVGRVYGWEATTREVDDWIFDDIARTFVMDGENREFFRKHNPWALEEIGRRLLEAQSRGLWQADPEVLDALKESYLEMEGWLEEDMGDVTGDFQGGGVDIMRPEDVEQWQEMMRAMKEKPA</sequence>
<dbReference type="NCBIfam" id="NF004646">
    <property type="entry name" value="PRK05989.2-4"/>
    <property type="match status" value="1"/>
</dbReference>
<dbReference type="RefSeq" id="WP_089273907.1">
    <property type="nucleotide sequence ID" value="NZ_FZOC01000003.1"/>
</dbReference>
<keyword evidence="3" id="KW-1185">Reference proteome</keyword>
<feature type="domain" description="CobN/magnesium chelatase" evidence="1">
    <location>
        <begin position="105"/>
        <end position="1259"/>
    </location>
</feature>
<name>A0A239A453_9BACT</name>
<dbReference type="Pfam" id="PF02514">
    <property type="entry name" value="CobN-Mg_chel"/>
    <property type="match status" value="1"/>
</dbReference>